<dbReference type="Gene3D" id="4.10.1060.10">
    <property type="entry name" value="Zinc finger, RanBP2-type"/>
    <property type="match status" value="1"/>
</dbReference>
<gene>
    <name evidence="7" type="ORF">KUTeg_019468</name>
</gene>
<dbReference type="Pfam" id="PF21388">
    <property type="entry name" value="SPATA2_PUB-like"/>
    <property type="match status" value="1"/>
</dbReference>
<dbReference type="EMBL" id="JARBDR010000917">
    <property type="protein sequence ID" value="KAJ8303072.1"/>
    <property type="molecule type" value="Genomic_DNA"/>
</dbReference>
<accession>A0ABQ9EHM1</accession>
<dbReference type="PANTHER" id="PTHR15326">
    <property type="entry name" value="SPERMATOGENESIS-ASSOCIATED PROTEIN 2/TAMOZHENNIC"/>
    <property type="match status" value="1"/>
</dbReference>
<dbReference type="InterPro" id="IPR036339">
    <property type="entry name" value="PUB-like_dom_sf"/>
</dbReference>
<dbReference type="Gene3D" id="1.20.58.2190">
    <property type="match status" value="1"/>
</dbReference>
<dbReference type="PROSITE" id="PS50199">
    <property type="entry name" value="ZF_RANBP2_2"/>
    <property type="match status" value="1"/>
</dbReference>
<evidence type="ECO:0000313" key="8">
    <source>
        <dbReference type="Proteomes" id="UP001217089"/>
    </source>
</evidence>
<dbReference type="InterPro" id="IPR036443">
    <property type="entry name" value="Znf_RanBP2_sf"/>
</dbReference>
<keyword evidence="3" id="KW-0862">Zinc</keyword>
<organism evidence="7 8">
    <name type="scientific">Tegillarca granosa</name>
    <name type="common">Malaysian cockle</name>
    <name type="synonym">Anadara granosa</name>
    <dbReference type="NCBI Taxonomy" id="220873"/>
    <lineage>
        <taxon>Eukaryota</taxon>
        <taxon>Metazoa</taxon>
        <taxon>Spiralia</taxon>
        <taxon>Lophotrochozoa</taxon>
        <taxon>Mollusca</taxon>
        <taxon>Bivalvia</taxon>
        <taxon>Autobranchia</taxon>
        <taxon>Pteriomorphia</taxon>
        <taxon>Arcoida</taxon>
        <taxon>Arcoidea</taxon>
        <taxon>Arcidae</taxon>
        <taxon>Tegillarca</taxon>
    </lineage>
</organism>
<dbReference type="PANTHER" id="PTHR15326:SF2">
    <property type="entry name" value="PROTEIN TAMOZHENNIC"/>
    <property type="match status" value="1"/>
</dbReference>
<evidence type="ECO:0000313" key="7">
    <source>
        <dbReference type="EMBL" id="KAJ8303072.1"/>
    </source>
</evidence>
<feature type="domain" description="RanBP2-type" evidence="6">
    <location>
        <begin position="489"/>
        <end position="519"/>
    </location>
</feature>
<evidence type="ECO:0000256" key="1">
    <source>
        <dbReference type="ARBA" id="ARBA00022723"/>
    </source>
</evidence>
<dbReference type="PROSITE" id="PS01358">
    <property type="entry name" value="ZF_RANBP2_1"/>
    <property type="match status" value="1"/>
</dbReference>
<evidence type="ECO:0000256" key="3">
    <source>
        <dbReference type="ARBA" id="ARBA00022833"/>
    </source>
</evidence>
<feature type="region of interest" description="Disordered" evidence="5">
    <location>
        <begin position="433"/>
        <end position="457"/>
    </location>
</feature>
<sequence length="559" mass="63778">MSMEENIDIGDISKRWIKEMRHRTFIMRLDTEGEDVVKGENLKRVKYLIFEFLISCRPEERFQFPEFSRIIEVSSSFKDFNPEKASIAFQNLEIYLILILKNPWKSEFHKIKKYCGYYQSKIESHLKGTQEVFKFIGYRESSFGVLTLIKRPTKDIVLAVAFECLVASVECSIINRVGQNLKHDELSFHYIVKYRKENVGDIDRITQHLRPLSSQQTQSRQNKDLNLQRPFQSSVQSLPKQEGSIKSEYKHSNPLEHVDVPYIDEDARPETLQTDYHEGTLDDHLMASLRLVSKERVREHSAPVVSKGSEEWSFVRDGLKNKFGEHYFDGQRGDLLRTDQEVPANIESDRFIENIPVGRPNSKPAKLPAYEKTIRDSGYVGSLSHQPMPVYYPPSDMNKELIARAGLAESDNIQGQVVRPKVSASGQLSSAVDPSVFSRSLQSQHTKDVEASRKFTSPQEEQFYSQSRLQHHNFSHSAPIVRKEVVNVSTGDHWTCTHCTCLNTSRNTICDLCSKSRTGGVSNSLPTSRVCSICTLENQPDKSVCEACGTQLSGLQTNV</sequence>
<keyword evidence="2 4" id="KW-0863">Zinc-finger</keyword>
<evidence type="ECO:0000256" key="5">
    <source>
        <dbReference type="SAM" id="MobiDB-lite"/>
    </source>
</evidence>
<proteinExistence type="predicted"/>
<evidence type="ECO:0000256" key="2">
    <source>
        <dbReference type="ARBA" id="ARBA00022771"/>
    </source>
</evidence>
<comment type="caution">
    <text evidence="7">The sequence shown here is derived from an EMBL/GenBank/DDBJ whole genome shotgun (WGS) entry which is preliminary data.</text>
</comment>
<dbReference type="InterPro" id="IPR048839">
    <property type="entry name" value="SPATA2_PUB-like"/>
</dbReference>
<dbReference type="SMART" id="SM00547">
    <property type="entry name" value="ZnF_RBZ"/>
    <property type="match status" value="2"/>
</dbReference>
<name>A0ABQ9EHM1_TEGGR</name>
<keyword evidence="8" id="KW-1185">Reference proteome</keyword>
<keyword evidence="1" id="KW-0479">Metal-binding</keyword>
<evidence type="ECO:0000259" key="6">
    <source>
        <dbReference type="PROSITE" id="PS50199"/>
    </source>
</evidence>
<evidence type="ECO:0000256" key="4">
    <source>
        <dbReference type="PROSITE-ProRule" id="PRU00322"/>
    </source>
</evidence>
<protein>
    <recommendedName>
        <fullName evidence="6">RanBP2-type domain-containing protein</fullName>
    </recommendedName>
</protein>
<dbReference type="Proteomes" id="UP001217089">
    <property type="component" value="Unassembled WGS sequence"/>
</dbReference>
<dbReference type="InterPro" id="IPR001876">
    <property type="entry name" value="Znf_RanBP2"/>
</dbReference>
<dbReference type="SUPFAM" id="SSF90209">
    <property type="entry name" value="Ran binding protein zinc finger-like"/>
    <property type="match status" value="1"/>
</dbReference>
<reference evidence="7 8" key="1">
    <citation type="submission" date="2022-12" db="EMBL/GenBank/DDBJ databases">
        <title>Chromosome-level genome of Tegillarca granosa.</title>
        <authorList>
            <person name="Kim J."/>
        </authorList>
    </citation>
    <scope>NUCLEOTIDE SEQUENCE [LARGE SCALE GENOMIC DNA]</scope>
    <source>
        <strain evidence="7">Teg-2019</strain>
        <tissue evidence="7">Adductor muscle</tissue>
    </source>
</reference>
<feature type="region of interest" description="Disordered" evidence="5">
    <location>
        <begin position="210"/>
        <end position="251"/>
    </location>
</feature>
<feature type="compositionally biased region" description="Polar residues" evidence="5">
    <location>
        <begin position="229"/>
        <end position="239"/>
    </location>
</feature>
<dbReference type="SUPFAM" id="SSF143503">
    <property type="entry name" value="PUG domain-like"/>
    <property type="match status" value="1"/>
</dbReference>
<feature type="compositionally biased region" description="Polar residues" evidence="5">
    <location>
        <begin position="433"/>
        <end position="444"/>
    </location>
</feature>